<feature type="domain" description="Photolyase/cryptochrome alpha/beta" evidence="16">
    <location>
        <begin position="7"/>
        <end position="140"/>
    </location>
</feature>
<dbReference type="Gene3D" id="1.10.579.10">
    <property type="entry name" value="DNA Cyclobutane Dipyrimidine Photolyase, subunit A, domain 3"/>
    <property type="match status" value="1"/>
</dbReference>
<evidence type="ECO:0000256" key="12">
    <source>
        <dbReference type="ARBA" id="ARBA00023027"/>
    </source>
</evidence>
<dbReference type="HAMAP" id="MF_00244">
    <property type="entry name" value="NaMN_adenylyltr"/>
    <property type="match status" value="1"/>
</dbReference>
<dbReference type="PROSITE" id="PS00394">
    <property type="entry name" value="DNA_PHOTOLYASES_1_1"/>
    <property type="match status" value="1"/>
</dbReference>
<dbReference type="Gene3D" id="3.40.50.620">
    <property type="entry name" value="HUPs"/>
    <property type="match status" value="2"/>
</dbReference>
<evidence type="ECO:0000256" key="9">
    <source>
        <dbReference type="ARBA" id="ARBA00022827"/>
    </source>
</evidence>
<dbReference type="PROSITE" id="PS00018">
    <property type="entry name" value="EF_HAND_1"/>
    <property type="match status" value="1"/>
</dbReference>
<evidence type="ECO:0000256" key="3">
    <source>
        <dbReference type="ARBA" id="ARBA00005862"/>
    </source>
</evidence>
<dbReference type="SUPFAM" id="SSF52374">
    <property type="entry name" value="Nucleotidylyl transferase"/>
    <property type="match status" value="1"/>
</dbReference>
<protein>
    <submittedName>
        <fullName evidence="17">PhrB protein</fullName>
    </submittedName>
</protein>
<evidence type="ECO:0000256" key="13">
    <source>
        <dbReference type="PIRSR" id="PIRSR602081-1"/>
    </source>
</evidence>
<dbReference type="GO" id="GO:0009116">
    <property type="term" value="P:nucleoside metabolic process"/>
    <property type="evidence" value="ECO:0007669"/>
    <property type="project" value="InterPro"/>
</dbReference>
<dbReference type="InterPro" id="IPR004821">
    <property type="entry name" value="Cyt_trans-like"/>
</dbReference>
<dbReference type="EMBL" id="CAJNJA010006364">
    <property type="protein sequence ID" value="CAE7209229.1"/>
    <property type="molecule type" value="Genomic_DNA"/>
</dbReference>
<dbReference type="UniPathway" id="UPA00253">
    <property type="reaction ID" value="UER00600"/>
</dbReference>
<gene>
    <name evidence="17" type="primary">phrB</name>
    <name evidence="17" type="ORF">SNEC2469_LOCUS2008</name>
</gene>
<dbReference type="Pfam" id="PF03441">
    <property type="entry name" value="FAD_binding_7"/>
    <property type="match status" value="1"/>
</dbReference>
<sequence>MPKSSHTRALVWFRSDLRIDDNPALSRACEACDEVVAVFLVAGKQWREHDMSDVRLHFMLGALRELKEHLETRNIPLLVREAPRFKDAPDAIAEVAGEVGATLVTFNREHELNEIRRDEAVRERLEDDGVEVRSFLDQCLVDPDSVRTGEGKPYSVFTPFRKSWLEELGGEAPEPLGKPRAREAIDVAGEDVPDSVKGFGGAPEHLELWPMGESNARRRLTDFLKKGASDYKKERDRVDLDSTSRMSAYLAVGAISARRCVWETDKAGHSLGDWKTGEGTWVSEIVWREFYRHVMENNPRVCMHKAFRPETEKIPWNEPGDHFEAWKEGRTGVPIVDAGMRQLVRTGWMHNRLRMIVAMFLTKNLLVDWREGERFFMQHLVDGDLGSNNGGWQWSASTGTDAAPYFRIFNPYSQSEKTDPDGEFIREHVEELAGVEGDDIHEPSEENRGEYPEPIVDVKQSRKDAIETFKGVLKGPVILCPLRYEAGFARRLLSDVADVVCFGPYTGGMERAFESGELDDRPLVLVVGVGGGLTETGVCPVVERVVDLEGNAWVPSVVDSGDERVTVVGVDVIVPDEASKRAMARETGASVVDMESHVVARRATERGMRWCVVRGVSDGPEQEFPAWIAADRDEPVFDRDLAQARGEREDGDARGVRAGAGDDRGGDVTDRAMDELAARLNGDGAVLLFGGTFDPPHRAHVELPMRARAAYGAAWLVYVPAAQSPHKADAPGASGEERVAMLEAAVGDAEGVVVSRIEIDAPEGPSYTVRTLERVRAALGASREVRLLIGADQAVSFHRWREYERVMELAEPLVMLRSPDETRDSLLASMRPHWDEAALEAWGARVVDVPVMDVSATRVRELLERGAIDSEELRGLLPEGVIGVIRARALVPKHIAAPASDIVSGVVRLPDPEFTGVVSEYARFDVGGAVWVREVAAPEGADLDIAVVGAAVLEGATPERSDGRAKLYGKDGVGEGAVRLAGRGEGVVLVRDGAEKGLYANVTSHGFVKDRAVGICARVLDLRLEDGLRVPDTGSSVSSAVLRVVGEGEEREYVMRDDGVGLDARAGDGVFTATVPLPGAGAYDARVHVKATADGIGAFERSASLMLPVVEALARVDGEMAVIEDAGADVLVRVPVVGEADRVKVGAEVWARLAGDEMVPVCWVGGIVEPAGGFVSLLLDPRWAGMVDGEIVGLELWNVRLQDVDTGVPMDRVDVMAVEGAGVMLGKARGVAGGGITKGMLAKHPGMGEAVEVELSGVERVAGGHNLMLVHGYCTGGNPFPVSHFSGFLEVFGDPNATRSHDAFAQLVGALGGASKSFGIVGHSQGGCAALHLYTYYWSGLDWAEGGRLIQSVGTPYQGTPLAGDLAGIGEVFGQGCGTNFDLSPDGSAIWLAGIPTASRQKVHYYTTSFEDEPFQFDFCNFFTDLVLSDPDDGVIERARGQLPGANNRGHVEGWCHTTGMSDPPQTQDLSRNTEMNANAGSTVTGVTVSVRVAHEWIGDVVVFMEHGGILLRLVDRPGVGSFTFGCGGEELDVLVTDSPGGGAAPCTPENPRFVGEVAPLDALSFYNGVEVDGVWRVTFRDVHQFDSGTVEEVCVNVTYEAPAVCVGDCDGSGEVDFNDLVAMLFEFGSEPVVPACDADGSGGVDFNDLVSALFVFGGCAG</sequence>
<accession>A0A812JMS5</accession>
<dbReference type="GO" id="GO:0006950">
    <property type="term" value="P:response to stress"/>
    <property type="evidence" value="ECO:0007669"/>
    <property type="project" value="UniProtKB-ARBA"/>
</dbReference>
<dbReference type="CDD" id="cd02165">
    <property type="entry name" value="NMNAT"/>
    <property type="match status" value="1"/>
</dbReference>
<keyword evidence="5" id="KW-0662">Pyridine nucleotide biosynthesis</keyword>
<keyword evidence="8" id="KW-0547">Nucleotide-binding</keyword>
<evidence type="ECO:0000256" key="7">
    <source>
        <dbReference type="ARBA" id="ARBA00022695"/>
    </source>
</evidence>
<evidence type="ECO:0000256" key="2">
    <source>
        <dbReference type="ARBA" id="ARBA00004790"/>
    </source>
</evidence>
<feature type="region of interest" description="Disordered" evidence="15">
    <location>
        <begin position="645"/>
        <end position="668"/>
    </location>
</feature>
<dbReference type="GO" id="GO:0071949">
    <property type="term" value="F:FAD binding"/>
    <property type="evidence" value="ECO:0007669"/>
    <property type="project" value="TreeGrafter"/>
</dbReference>
<dbReference type="GO" id="GO:0070566">
    <property type="term" value="F:adenylyltransferase activity"/>
    <property type="evidence" value="ECO:0007669"/>
    <property type="project" value="UniProtKB-ARBA"/>
</dbReference>
<evidence type="ECO:0000256" key="5">
    <source>
        <dbReference type="ARBA" id="ARBA00022642"/>
    </source>
</evidence>
<feature type="binding site" evidence="13">
    <location>
        <begin position="243"/>
        <end position="247"/>
    </location>
    <ligand>
        <name>FAD</name>
        <dbReference type="ChEBI" id="CHEBI:57692"/>
    </ligand>
</feature>
<dbReference type="SUPFAM" id="SSF48173">
    <property type="entry name" value="Cryptochrome/photolyase FAD-binding domain"/>
    <property type="match status" value="1"/>
</dbReference>
<dbReference type="Pfam" id="PF01467">
    <property type="entry name" value="CTP_transf_like"/>
    <property type="match status" value="1"/>
</dbReference>
<dbReference type="Gene3D" id="2.60.120.260">
    <property type="entry name" value="Galactose-binding domain-like"/>
    <property type="match status" value="1"/>
</dbReference>
<evidence type="ECO:0000256" key="11">
    <source>
        <dbReference type="ARBA" id="ARBA00022991"/>
    </source>
</evidence>
<keyword evidence="11" id="KW-0157">Chromophore</keyword>
<dbReference type="GO" id="GO:0009416">
    <property type="term" value="P:response to light stimulus"/>
    <property type="evidence" value="ECO:0007669"/>
    <property type="project" value="TreeGrafter"/>
</dbReference>
<keyword evidence="9 13" id="KW-0274">FAD</keyword>
<dbReference type="InterPro" id="IPR018247">
    <property type="entry name" value="EF_Hand_1_Ca_BS"/>
</dbReference>
<evidence type="ECO:0000259" key="16">
    <source>
        <dbReference type="PROSITE" id="PS51645"/>
    </source>
</evidence>
<dbReference type="Pfam" id="PF01048">
    <property type="entry name" value="PNP_UDP_1"/>
    <property type="match status" value="1"/>
</dbReference>
<comment type="similarity">
    <text evidence="3">Belongs to the DNA photolyase class-1 family.</text>
</comment>
<dbReference type="SUPFAM" id="SSF52425">
    <property type="entry name" value="Cryptochrome/photolyase, N-terminal domain"/>
    <property type="match status" value="1"/>
</dbReference>
<dbReference type="GO" id="GO:0003677">
    <property type="term" value="F:DNA binding"/>
    <property type="evidence" value="ECO:0007669"/>
    <property type="project" value="TreeGrafter"/>
</dbReference>
<dbReference type="InterPro" id="IPR006050">
    <property type="entry name" value="DNA_photolyase_N"/>
</dbReference>
<feature type="binding site" evidence="13">
    <location>
        <begin position="284"/>
        <end position="291"/>
    </location>
    <ligand>
        <name>FAD</name>
        <dbReference type="ChEBI" id="CHEBI:57692"/>
    </ligand>
</feature>
<feature type="binding site" evidence="13">
    <location>
        <position position="231"/>
    </location>
    <ligand>
        <name>FAD</name>
        <dbReference type="ChEBI" id="CHEBI:57692"/>
    </ligand>
</feature>
<evidence type="ECO:0000256" key="14">
    <source>
        <dbReference type="PIRSR" id="PIRSR602081-2"/>
    </source>
</evidence>
<dbReference type="Gene3D" id="1.25.40.80">
    <property type="match status" value="1"/>
</dbReference>
<dbReference type="PROSITE" id="PS51645">
    <property type="entry name" value="PHR_CRY_ALPHA_BETA"/>
    <property type="match status" value="1"/>
</dbReference>
<dbReference type="InterPro" id="IPR005248">
    <property type="entry name" value="NadD/NMNAT"/>
</dbReference>
<proteinExistence type="inferred from homology"/>
<keyword evidence="6" id="KW-0808">Transferase</keyword>
<dbReference type="InterPro" id="IPR002081">
    <property type="entry name" value="Cryptochrome/DNA_photolyase_1"/>
</dbReference>
<dbReference type="PRINTS" id="PR00147">
    <property type="entry name" value="DNAPHOTLYASE"/>
</dbReference>
<dbReference type="InterPro" id="IPR036155">
    <property type="entry name" value="Crypto/Photolyase_N_sf"/>
</dbReference>
<evidence type="ECO:0000256" key="1">
    <source>
        <dbReference type="ARBA" id="ARBA00001932"/>
    </source>
</evidence>
<dbReference type="InterPro" id="IPR036134">
    <property type="entry name" value="Crypto/Photolyase_FAD-like_sf"/>
</dbReference>
<evidence type="ECO:0000313" key="18">
    <source>
        <dbReference type="Proteomes" id="UP000601435"/>
    </source>
</evidence>
<evidence type="ECO:0000256" key="6">
    <source>
        <dbReference type="ARBA" id="ARBA00022679"/>
    </source>
</evidence>
<comment type="cofactor">
    <cofactor evidence="1">
        <name>(6R)-5,10-methylene-5,6,7,8-tetrahydrofolate</name>
        <dbReference type="ChEBI" id="CHEBI:15636"/>
    </cofactor>
</comment>
<evidence type="ECO:0000256" key="4">
    <source>
        <dbReference type="ARBA" id="ARBA00022630"/>
    </source>
</evidence>
<feature type="site" description="Electron transfer via tryptophanyl radical" evidence="14">
    <location>
        <position position="316"/>
    </location>
</feature>
<keyword evidence="7" id="KW-0548">Nucleotidyltransferase</keyword>
<keyword evidence="18" id="KW-1185">Reference proteome</keyword>
<evidence type="ECO:0000256" key="15">
    <source>
        <dbReference type="SAM" id="MobiDB-lite"/>
    </source>
</evidence>
<feature type="binding site" evidence="13">
    <location>
        <begin position="382"/>
        <end position="384"/>
    </location>
    <ligand>
        <name>FAD</name>
        <dbReference type="ChEBI" id="CHEBI:57692"/>
    </ligand>
</feature>
<dbReference type="InterPro" id="IPR005101">
    <property type="entry name" value="Cryptochr/Photolyase_FAD-bd"/>
</dbReference>
<dbReference type="GO" id="GO:0005524">
    <property type="term" value="F:ATP binding"/>
    <property type="evidence" value="ECO:0007669"/>
    <property type="project" value="UniProtKB-KW"/>
</dbReference>
<dbReference type="Gene3D" id="3.40.50.1580">
    <property type="entry name" value="Nucleoside phosphorylase domain"/>
    <property type="match status" value="1"/>
</dbReference>
<evidence type="ECO:0000313" key="17">
    <source>
        <dbReference type="EMBL" id="CAE7209229.1"/>
    </source>
</evidence>
<keyword evidence="12" id="KW-0520">NAD</keyword>
<dbReference type="InterPro" id="IPR000845">
    <property type="entry name" value="Nucleoside_phosphorylase_d"/>
</dbReference>
<feature type="binding site" evidence="13">
    <location>
        <position position="281"/>
    </location>
    <ligand>
        <name>FAD</name>
        <dbReference type="ChEBI" id="CHEBI:57692"/>
    </ligand>
</feature>
<dbReference type="GO" id="GO:0003904">
    <property type="term" value="F:deoxyribodipyrimidine photo-lyase activity"/>
    <property type="evidence" value="ECO:0007669"/>
    <property type="project" value="TreeGrafter"/>
</dbReference>
<dbReference type="InterPro" id="IPR035994">
    <property type="entry name" value="Nucleoside_phosphorylase_sf"/>
</dbReference>
<organism evidence="17 18">
    <name type="scientific">Symbiodinium necroappetens</name>
    <dbReference type="NCBI Taxonomy" id="1628268"/>
    <lineage>
        <taxon>Eukaryota</taxon>
        <taxon>Sar</taxon>
        <taxon>Alveolata</taxon>
        <taxon>Dinophyceae</taxon>
        <taxon>Suessiales</taxon>
        <taxon>Symbiodiniaceae</taxon>
        <taxon>Symbiodinium</taxon>
    </lineage>
</organism>
<dbReference type="PANTHER" id="PTHR11455">
    <property type="entry name" value="CRYPTOCHROME"/>
    <property type="match status" value="1"/>
</dbReference>
<dbReference type="InterPro" id="IPR014729">
    <property type="entry name" value="Rossmann-like_a/b/a_fold"/>
</dbReference>
<comment type="caution">
    <text evidence="17">The sequence shown here is derived from an EMBL/GenBank/DDBJ whole genome shotgun (WGS) entry which is preliminary data.</text>
</comment>
<dbReference type="GO" id="GO:0009435">
    <property type="term" value="P:NAD+ biosynthetic process"/>
    <property type="evidence" value="ECO:0007669"/>
    <property type="project" value="UniProtKB-UniPathway"/>
</dbReference>
<dbReference type="OrthoDB" id="435881at2759"/>
<feature type="site" description="Electron transfer via tryptophanyl radical" evidence="14">
    <location>
        <position position="369"/>
    </location>
</feature>
<feature type="site" description="Electron transfer via tryptophanyl radical" evidence="14">
    <location>
        <position position="392"/>
    </location>
</feature>
<comment type="pathway">
    <text evidence="2">Cofactor biosynthesis; NAD(+) biosynthesis.</text>
</comment>
<dbReference type="FunFam" id="1.10.579.10:FF:000003">
    <property type="entry name" value="Deoxyribodipyrimidine photo-lyase"/>
    <property type="match status" value="1"/>
</dbReference>
<evidence type="ECO:0000256" key="8">
    <source>
        <dbReference type="ARBA" id="ARBA00022741"/>
    </source>
</evidence>
<dbReference type="InterPro" id="IPR018394">
    <property type="entry name" value="DNA_photolyase_1_CS_C"/>
</dbReference>
<dbReference type="SUPFAM" id="SSF53167">
    <property type="entry name" value="Purine and uridine phosphorylases"/>
    <property type="match status" value="1"/>
</dbReference>
<reference evidence="17" key="1">
    <citation type="submission" date="2021-02" db="EMBL/GenBank/DDBJ databases">
        <authorList>
            <person name="Dougan E. K."/>
            <person name="Rhodes N."/>
            <person name="Thang M."/>
            <person name="Chan C."/>
        </authorList>
    </citation>
    <scope>NUCLEOTIDE SEQUENCE</scope>
</reference>
<keyword evidence="10" id="KW-0067">ATP-binding</keyword>
<evidence type="ECO:0000256" key="10">
    <source>
        <dbReference type="ARBA" id="ARBA00022840"/>
    </source>
</evidence>
<dbReference type="NCBIfam" id="TIGR00125">
    <property type="entry name" value="cyt_tran_rel"/>
    <property type="match status" value="1"/>
</dbReference>
<dbReference type="Proteomes" id="UP000601435">
    <property type="component" value="Unassembled WGS sequence"/>
</dbReference>
<name>A0A812JMS5_9DINO</name>
<dbReference type="Pfam" id="PF00875">
    <property type="entry name" value="DNA_photolyase"/>
    <property type="match status" value="1"/>
</dbReference>
<dbReference type="NCBIfam" id="NF041940">
    <property type="entry name" value="choice_anch_X"/>
    <property type="match status" value="1"/>
</dbReference>
<keyword evidence="4 13" id="KW-0285">Flavoprotein</keyword>
<dbReference type="PANTHER" id="PTHR11455:SF9">
    <property type="entry name" value="CRYPTOCHROME CIRCADIAN CLOCK 5 ISOFORM X1"/>
    <property type="match status" value="1"/>
</dbReference>
<comment type="cofactor">
    <cofactor evidence="13">
        <name>FAD</name>
        <dbReference type="ChEBI" id="CHEBI:57692"/>
    </cofactor>
    <text evidence="13">Binds 1 FAD per subunit.</text>
</comment>